<dbReference type="EMBL" id="SNYI01000001">
    <property type="protein sequence ID" value="TDQ33249.1"/>
    <property type="molecule type" value="Genomic_DNA"/>
</dbReference>
<keyword evidence="2" id="KW-1185">Reference proteome</keyword>
<dbReference type="InterPro" id="IPR015943">
    <property type="entry name" value="WD40/YVTN_repeat-like_dom_sf"/>
</dbReference>
<organism evidence="1 2">
    <name type="scientific">Zeaxanthinibacter enoshimensis</name>
    <dbReference type="NCBI Taxonomy" id="392009"/>
    <lineage>
        <taxon>Bacteria</taxon>
        <taxon>Pseudomonadati</taxon>
        <taxon>Bacteroidota</taxon>
        <taxon>Flavobacteriia</taxon>
        <taxon>Flavobacteriales</taxon>
        <taxon>Flavobacteriaceae</taxon>
        <taxon>Zeaxanthinibacter</taxon>
    </lineage>
</organism>
<comment type="caution">
    <text evidence="1">The sequence shown here is derived from an EMBL/GenBank/DDBJ whole genome shotgun (WGS) entry which is preliminary data.</text>
</comment>
<dbReference type="Proteomes" id="UP000295468">
    <property type="component" value="Unassembled WGS sequence"/>
</dbReference>
<evidence type="ECO:0000313" key="2">
    <source>
        <dbReference type="Proteomes" id="UP000295468"/>
    </source>
</evidence>
<evidence type="ECO:0000313" key="1">
    <source>
        <dbReference type="EMBL" id="TDQ33249.1"/>
    </source>
</evidence>
<dbReference type="SUPFAM" id="SSF63829">
    <property type="entry name" value="Calcium-dependent phosphotriesterase"/>
    <property type="match status" value="1"/>
</dbReference>
<protein>
    <recommendedName>
        <fullName evidence="3">SdiA-regulated protein</fullName>
    </recommendedName>
</protein>
<dbReference type="AlphaFoldDB" id="A0A4R6TTJ9"/>
<dbReference type="Gene3D" id="2.130.10.10">
    <property type="entry name" value="YVTN repeat-like/Quinoprotein amine dehydrogenase"/>
    <property type="match status" value="1"/>
</dbReference>
<dbReference type="RefSeq" id="WP_133643251.1">
    <property type="nucleotide sequence ID" value="NZ_SNYI01000001.1"/>
</dbReference>
<name>A0A4R6TTJ9_9FLAO</name>
<accession>A0A4R6TTJ9</accession>
<sequence length="280" mass="31246">MIKIGYYIIFSLLISCSNYGQLKFVTALPGKLDECSGIVPAGKDGIWVVEDHGNADNLYRVNFRGELVKNFEVTNVDNEDWEDLTVDESGNLYIADTGNNGLDRQEFNIYKLPDPSVEKGDKIPAETIKFRYPWDSTIKEGYTHDSEALFYADRHLYVLTKNRMQPFDGKTYIYKIPSTPGRYTAELVGSLQLCEDRRVCVVTAASLSPDGSKLVLLGYGKLWVLSDFTGDSFDEGAMDMIDLGASTQLESLCFKDGKTLLLADEERAGSGGNLYEFTLP</sequence>
<dbReference type="OrthoDB" id="5599486at2"/>
<reference evidence="1 2" key="1">
    <citation type="submission" date="2019-03" db="EMBL/GenBank/DDBJ databases">
        <title>Genomic Encyclopedia of Archaeal and Bacterial Type Strains, Phase II (KMG-II): from individual species to whole genera.</title>
        <authorList>
            <person name="Goeker M."/>
        </authorList>
    </citation>
    <scope>NUCLEOTIDE SEQUENCE [LARGE SCALE GENOMIC DNA]</scope>
    <source>
        <strain evidence="1 2">DSM 18435</strain>
    </source>
</reference>
<dbReference type="PROSITE" id="PS51257">
    <property type="entry name" value="PROKAR_LIPOPROTEIN"/>
    <property type="match status" value="1"/>
</dbReference>
<evidence type="ECO:0008006" key="3">
    <source>
        <dbReference type="Google" id="ProtNLM"/>
    </source>
</evidence>
<gene>
    <name evidence="1" type="ORF">CLV82_1087</name>
</gene>
<proteinExistence type="predicted"/>